<organism evidence="6 7">
    <name type="scientific">Chitinophaga filiformis</name>
    <name type="common">Myxococcus filiformis</name>
    <name type="synonym">Flexibacter filiformis</name>
    <dbReference type="NCBI Taxonomy" id="104663"/>
    <lineage>
        <taxon>Bacteria</taxon>
        <taxon>Pseudomonadati</taxon>
        <taxon>Bacteroidota</taxon>
        <taxon>Chitinophagia</taxon>
        <taxon>Chitinophagales</taxon>
        <taxon>Chitinophagaceae</taxon>
        <taxon>Chitinophaga</taxon>
    </lineage>
</organism>
<accession>A0ABY4I6U2</accession>
<dbReference type="InterPro" id="IPR007627">
    <property type="entry name" value="RNA_pol_sigma70_r2"/>
</dbReference>
<dbReference type="Gene3D" id="1.20.140.160">
    <property type="match status" value="1"/>
</dbReference>
<evidence type="ECO:0000259" key="5">
    <source>
        <dbReference type="Pfam" id="PF04542"/>
    </source>
</evidence>
<keyword evidence="4" id="KW-0804">Transcription</keyword>
<keyword evidence="7" id="KW-1185">Reference proteome</keyword>
<gene>
    <name evidence="6" type="ORF">MYF79_11010</name>
</gene>
<sequence>MTPEQEQELMKCLKEGDKNAFKTIYEEYKPVVEQSLRAQGLGENDINDILQEVFCSLWERRAKLDVTTGLKVYLIGAARKRRYTLFRNTQTSAKRHVLYEHSKGVLATDLQAKQELYELLQRQLDQVDKIEKEIFNAAYENGKKPKEIGAQFGIEPHKVRRILKKIRGVFKTYINK</sequence>
<dbReference type="PANTHER" id="PTHR43133:SF46">
    <property type="entry name" value="RNA POLYMERASE SIGMA-70 FACTOR ECF SUBFAMILY"/>
    <property type="match status" value="1"/>
</dbReference>
<evidence type="ECO:0000313" key="7">
    <source>
        <dbReference type="Proteomes" id="UP000830198"/>
    </source>
</evidence>
<keyword evidence="3" id="KW-0731">Sigma factor</keyword>
<dbReference type="SUPFAM" id="SSF88659">
    <property type="entry name" value="Sigma3 and sigma4 domains of RNA polymerase sigma factors"/>
    <property type="match status" value="1"/>
</dbReference>
<dbReference type="SUPFAM" id="SSF88946">
    <property type="entry name" value="Sigma2 domain of RNA polymerase sigma factors"/>
    <property type="match status" value="1"/>
</dbReference>
<dbReference type="InterPro" id="IPR013324">
    <property type="entry name" value="RNA_pol_sigma_r3/r4-like"/>
</dbReference>
<dbReference type="RefSeq" id="WP_247813924.1">
    <property type="nucleotide sequence ID" value="NZ_CP095855.1"/>
</dbReference>
<evidence type="ECO:0000256" key="1">
    <source>
        <dbReference type="ARBA" id="ARBA00010641"/>
    </source>
</evidence>
<evidence type="ECO:0000256" key="2">
    <source>
        <dbReference type="ARBA" id="ARBA00023015"/>
    </source>
</evidence>
<dbReference type="Gene3D" id="1.10.1740.10">
    <property type="match status" value="1"/>
</dbReference>
<evidence type="ECO:0000313" key="6">
    <source>
        <dbReference type="EMBL" id="UPK71811.1"/>
    </source>
</evidence>
<dbReference type="InterPro" id="IPR013325">
    <property type="entry name" value="RNA_pol_sigma_r2"/>
</dbReference>
<dbReference type="EMBL" id="CP095855">
    <property type="protein sequence ID" value="UPK71811.1"/>
    <property type="molecule type" value="Genomic_DNA"/>
</dbReference>
<name>A0ABY4I6U2_CHIFI</name>
<feature type="domain" description="RNA polymerase sigma-70 region 2" evidence="5">
    <location>
        <begin position="24"/>
        <end position="89"/>
    </location>
</feature>
<evidence type="ECO:0000256" key="3">
    <source>
        <dbReference type="ARBA" id="ARBA00023082"/>
    </source>
</evidence>
<reference evidence="6 7" key="1">
    <citation type="submission" date="2022-04" db="EMBL/GenBank/DDBJ databases">
        <title>The arsenic-methylating capacity of Chitinophaga filiformis YT5 during chitin decomposition.</title>
        <authorList>
            <person name="Chen G."/>
            <person name="Liang Y."/>
        </authorList>
    </citation>
    <scope>NUCLEOTIDE SEQUENCE [LARGE SCALE GENOMIC DNA]</scope>
    <source>
        <strain evidence="6 7">YT5</strain>
    </source>
</reference>
<evidence type="ECO:0000256" key="4">
    <source>
        <dbReference type="ARBA" id="ARBA00023163"/>
    </source>
</evidence>
<protein>
    <submittedName>
        <fullName evidence="6">Sigma-70 family RNA polymerase sigma factor</fullName>
    </submittedName>
</protein>
<comment type="similarity">
    <text evidence="1">Belongs to the sigma-70 factor family. ECF subfamily.</text>
</comment>
<dbReference type="InterPro" id="IPR014284">
    <property type="entry name" value="RNA_pol_sigma-70_dom"/>
</dbReference>
<dbReference type="InterPro" id="IPR039425">
    <property type="entry name" value="RNA_pol_sigma-70-like"/>
</dbReference>
<dbReference type="Proteomes" id="UP000830198">
    <property type="component" value="Chromosome"/>
</dbReference>
<dbReference type="NCBIfam" id="TIGR02937">
    <property type="entry name" value="sigma70-ECF"/>
    <property type="match status" value="1"/>
</dbReference>
<proteinExistence type="inferred from homology"/>
<dbReference type="PANTHER" id="PTHR43133">
    <property type="entry name" value="RNA POLYMERASE ECF-TYPE SIGMA FACTO"/>
    <property type="match status" value="1"/>
</dbReference>
<dbReference type="Pfam" id="PF04542">
    <property type="entry name" value="Sigma70_r2"/>
    <property type="match status" value="1"/>
</dbReference>
<keyword evidence="2" id="KW-0805">Transcription regulation</keyword>